<comment type="caution">
    <text evidence="6">The sequence shown here is derived from an EMBL/GenBank/DDBJ whole genome shotgun (WGS) entry which is preliminary data.</text>
</comment>
<dbReference type="SUPFAM" id="SSF52172">
    <property type="entry name" value="CheY-like"/>
    <property type="match status" value="1"/>
</dbReference>
<dbReference type="EMBL" id="PQVF01000010">
    <property type="protein sequence ID" value="POY35555.1"/>
    <property type="molecule type" value="Genomic_DNA"/>
</dbReference>
<dbReference type="InterPro" id="IPR011006">
    <property type="entry name" value="CheY-like_superfamily"/>
</dbReference>
<dbReference type="GO" id="GO:0003677">
    <property type="term" value="F:DNA binding"/>
    <property type="evidence" value="ECO:0007669"/>
    <property type="project" value="UniProtKB-KW"/>
</dbReference>
<dbReference type="PRINTS" id="PR00038">
    <property type="entry name" value="HTHLUXR"/>
</dbReference>
<dbReference type="PROSITE" id="PS00622">
    <property type="entry name" value="HTH_LUXR_1"/>
    <property type="match status" value="1"/>
</dbReference>
<proteinExistence type="predicted"/>
<evidence type="ECO:0000313" key="7">
    <source>
        <dbReference type="Proteomes" id="UP000236893"/>
    </source>
</evidence>
<dbReference type="SMART" id="SM00448">
    <property type="entry name" value="REC"/>
    <property type="match status" value="1"/>
</dbReference>
<sequence length="206" mass="23268">MKISIVEDNKTYADVMRQVIEQTGSFNWQCTYRSGEDALVNIKDNLPDILIVDISLPGITGIQLISELKKKYPDIRFLVCSIHDDDDSIFSALKNGADGYILKDSGIDDILNALNDLIKGGAPMSPYIARKVIGSFHRPIETDTAEQLLTQREREILEFTATGLSYKEIADKLHLSNLTIKKHMRNIYSKLEVQNKIEALKKSRLL</sequence>
<evidence type="ECO:0000256" key="1">
    <source>
        <dbReference type="ARBA" id="ARBA00022553"/>
    </source>
</evidence>
<dbReference type="InterPro" id="IPR016032">
    <property type="entry name" value="Sig_transdc_resp-reg_C-effctor"/>
</dbReference>
<name>A0A2S4ZYX4_9SPHI</name>
<dbReference type="CDD" id="cd17535">
    <property type="entry name" value="REC_NarL-like"/>
    <property type="match status" value="1"/>
</dbReference>
<dbReference type="PANTHER" id="PTHR43214">
    <property type="entry name" value="TWO-COMPONENT RESPONSE REGULATOR"/>
    <property type="match status" value="1"/>
</dbReference>
<evidence type="ECO:0000259" key="5">
    <source>
        <dbReference type="PROSITE" id="PS50110"/>
    </source>
</evidence>
<dbReference type="InterPro" id="IPR001789">
    <property type="entry name" value="Sig_transdc_resp-reg_receiver"/>
</dbReference>
<dbReference type="CDD" id="cd06170">
    <property type="entry name" value="LuxR_C_like"/>
    <property type="match status" value="1"/>
</dbReference>
<dbReference type="SUPFAM" id="SSF46894">
    <property type="entry name" value="C-terminal effector domain of the bipartite response regulators"/>
    <property type="match status" value="1"/>
</dbReference>
<dbReference type="GO" id="GO:0000160">
    <property type="term" value="P:phosphorelay signal transduction system"/>
    <property type="evidence" value="ECO:0007669"/>
    <property type="project" value="InterPro"/>
</dbReference>
<dbReference type="PANTHER" id="PTHR43214:SF43">
    <property type="entry name" value="TWO-COMPONENT RESPONSE REGULATOR"/>
    <property type="match status" value="1"/>
</dbReference>
<dbReference type="RefSeq" id="WP_103789829.1">
    <property type="nucleotide sequence ID" value="NZ_PQVF01000010.1"/>
</dbReference>
<dbReference type="Pfam" id="PF00196">
    <property type="entry name" value="GerE"/>
    <property type="match status" value="1"/>
</dbReference>
<organism evidence="6 7">
    <name type="scientific">Solitalea longa</name>
    <dbReference type="NCBI Taxonomy" id="2079460"/>
    <lineage>
        <taxon>Bacteria</taxon>
        <taxon>Pseudomonadati</taxon>
        <taxon>Bacteroidota</taxon>
        <taxon>Sphingobacteriia</taxon>
        <taxon>Sphingobacteriales</taxon>
        <taxon>Sphingobacteriaceae</taxon>
        <taxon>Solitalea</taxon>
    </lineage>
</organism>
<gene>
    <name evidence="6" type="ORF">C3K47_14255</name>
</gene>
<accession>A0A2S4ZYX4</accession>
<dbReference type="PROSITE" id="PS50043">
    <property type="entry name" value="HTH_LUXR_2"/>
    <property type="match status" value="1"/>
</dbReference>
<feature type="modified residue" description="4-aspartylphosphate" evidence="3">
    <location>
        <position position="53"/>
    </location>
</feature>
<protein>
    <submittedName>
        <fullName evidence="6">DNA-binding response regulator</fullName>
    </submittedName>
</protein>
<feature type="domain" description="HTH luxR-type" evidence="4">
    <location>
        <begin position="142"/>
        <end position="206"/>
    </location>
</feature>
<keyword evidence="2 6" id="KW-0238">DNA-binding</keyword>
<dbReference type="OrthoDB" id="9797341at2"/>
<dbReference type="PROSITE" id="PS50110">
    <property type="entry name" value="RESPONSE_REGULATORY"/>
    <property type="match status" value="1"/>
</dbReference>
<dbReference type="SMART" id="SM00421">
    <property type="entry name" value="HTH_LUXR"/>
    <property type="match status" value="1"/>
</dbReference>
<keyword evidence="1 3" id="KW-0597">Phosphoprotein</keyword>
<reference evidence="6 7" key="1">
    <citation type="submission" date="2018-01" db="EMBL/GenBank/DDBJ databases">
        <authorList>
            <person name="Gaut B.S."/>
            <person name="Morton B.R."/>
            <person name="Clegg M.T."/>
            <person name="Duvall M.R."/>
        </authorList>
    </citation>
    <scope>NUCLEOTIDE SEQUENCE [LARGE SCALE GENOMIC DNA]</scope>
    <source>
        <strain evidence="6 7">HR-AV</strain>
    </source>
</reference>
<dbReference type="Pfam" id="PF00072">
    <property type="entry name" value="Response_reg"/>
    <property type="match status" value="1"/>
</dbReference>
<dbReference type="AlphaFoldDB" id="A0A2S4ZYX4"/>
<dbReference type="GO" id="GO:0006355">
    <property type="term" value="P:regulation of DNA-templated transcription"/>
    <property type="evidence" value="ECO:0007669"/>
    <property type="project" value="InterPro"/>
</dbReference>
<evidence type="ECO:0000259" key="4">
    <source>
        <dbReference type="PROSITE" id="PS50043"/>
    </source>
</evidence>
<keyword evidence="7" id="KW-1185">Reference proteome</keyword>
<evidence type="ECO:0000256" key="3">
    <source>
        <dbReference type="PROSITE-ProRule" id="PRU00169"/>
    </source>
</evidence>
<dbReference type="Gene3D" id="3.40.50.2300">
    <property type="match status" value="1"/>
</dbReference>
<dbReference type="InterPro" id="IPR039420">
    <property type="entry name" value="WalR-like"/>
</dbReference>
<evidence type="ECO:0000313" key="6">
    <source>
        <dbReference type="EMBL" id="POY35555.1"/>
    </source>
</evidence>
<dbReference type="InterPro" id="IPR000792">
    <property type="entry name" value="Tscrpt_reg_LuxR_C"/>
</dbReference>
<evidence type="ECO:0000256" key="2">
    <source>
        <dbReference type="ARBA" id="ARBA00023125"/>
    </source>
</evidence>
<dbReference type="Proteomes" id="UP000236893">
    <property type="component" value="Unassembled WGS sequence"/>
</dbReference>
<dbReference type="InterPro" id="IPR058245">
    <property type="entry name" value="NreC/VraR/RcsB-like_REC"/>
</dbReference>
<feature type="domain" description="Response regulatory" evidence="5">
    <location>
        <begin position="2"/>
        <end position="118"/>
    </location>
</feature>